<dbReference type="InterPro" id="IPR029000">
    <property type="entry name" value="Cyclophilin-like_dom_sf"/>
</dbReference>
<dbReference type="EC" id="5.2.1.8" evidence="2"/>
<dbReference type="PANTHER" id="PTHR11071">
    <property type="entry name" value="PEPTIDYL-PROLYL CIS-TRANS ISOMERASE"/>
    <property type="match status" value="1"/>
</dbReference>
<dbReference type="Proteomes" id="UP001153365">
    <property type="component" value="Unassembled WGS sequence"/>
</dbReference>
<dbReference type="GO" id="GO:0003755">
    <property type="term" value="F:peptidyl-prolyl cis-trans isomerase activity"/>
    <property type="evidence" value="ECO:0007669"/>
    <property type="project" value="UniProtKB-KW"/>
</dbReference>
<dbReference type="GO" id="GO:0006457">
    <property type="term" value="P:protein folding"/>
    <property type="evidence" value="ECO:0007669"/>
    <property type="project" value="InterPro"/>
</dbReference>
<dbReference type="InterPro" id="IPR011990">
    <property type="entry name" value="TPR-like_helical_dom_sf"/>
</dbReference>
<dbReference type="Pfam" id="PF00160">
    <property type="entry name" value="Pro_isomerase"/>
    <property type="match status" value="1"/>
</dbReference>
<dbReference type="GO" id="GO:0016018">
    <property type="term" value="F:cyclosporin A binding"/>
    <property type="evidence" value="ECO:0007669"/>
    <property type="project" value="TreeGrafter"/>
</dbReference>
<dbReference type="SUPFAM" id="SSF50891">
    <property type="entry name" value="Cyclophilin-like"/>
    <property type="match status" value="1"/>
</dbReference>
<dbReference type="InterPro" id="IPR020892">
    <property type="entry name" value="Cyclophilin-type_PPIase_CS"/>
</dbReference>
<dbReference type="PANTHER" id="PTHR11071:SF561">
    <property type="entry name" value="PEPTIDYL-PROLYL CIS-TRANS ISOMERASE D-RELATED"/>
    <property type="match status" value="1"/>
</dbReference>
<evidence type="ECO:0000256" key="3">
    <source>
        <dbReference type="ARBA" id="ARBA00023110"/>
    </source>
</evidence>
<keyword evidence="3" id="KW-0697">Rotamase</keyword>
<accession>A0AAV0B436</accession>
<dbReference type="CDD" id="cd01926">
    <property type="entry name" value="cyclophilin_ABH_like"/>
    <property type="match status" value="1"/>
</dbReference>
<dbReference type="InterPro" id="IPR002130">
    <property type="entry name" value="Cyclophilin-type_PPIase_dom"/>
</dbReference>
<evidence type="ECO:0000313" key="6">
    <source>
        <dbReference type="EMBL" id="CAH7676924.1"/>
    </source>
</evidence>
<gene>
    <name evidence="6" type="ORF">PPACK8108_LOCUS12035</name>
</gene>
<proteinExistence type="predicted"/>
<dbReference type="AlphaFoldDB" id="A0AAV0B436"/>
<feature type="domain" description="PPIase cyclophilin-type" evidence="5">
    <location>
        <begin position="23"/>
        <end position="188"/>
    </location>
</feature>
<dbReference type="FunFam" id="2.40.100.10:FF:000009">
    <property type="entry name" value="Peptidyl-prolyl cis-trans isomerase D"/>
    <property type="match status" value="1"/>
</dbReference>
<name>A0AAV0B436_PHAPC</name>
<dbReference type="PRINTS" id="PR00153">
    <property type="entry name" value="CSAPPISMRASE"/>
</dbReference>
<reference evidence="6" key="1">
    <citation type="submission" date="2022-06" db="EMBL/GenBank/DDBJ databases">
        <authorList>
            <consortium name="SYNGENTA / RWTH Aachen University"/>
        </authorList>
    </citation>
    <scope>NUCLEOTIDE SEQUENCE</scope>
</reference>
<dbReference type="Gene3D" id="1.25.40.10">
    <property type="entry name" value="Tetratricopeptide repeat domain"/>
    <property type="match status" value="1"/>
</dbReference>
<evidence type="ECO:0000256" key="4">
    <source>
        <dbReference type="ARBA" id="ARBA00023235"/>
    </source>
</evidence>
<keyword evidence="7" id="KW-1185">Reference proteome</keyword>
<dbReference type="Gene3D" id="2.40.100.10">
    <property type="entry name" value="Cyclophilin-like"/>
    <property type="match status" value="1"/>
</dbReference>
<organism evidence="6 7">
    <name type="scientific">Phakopsora pachyrhizi</name>
    <name type="common">Asian soybean rust disease fungus</name>
    <dbReference type="NCBI Taxonomy" id="170000"/>
    <lineage>
        <taxon>Eukaryota</taxon>
        <taxon>Fungi</taxon>
        <taxon>Dikarya</taxon>
        <taxon>Basidiomycota</taxon>
        <taxon>Pucciniomycotina</taxon>
        <taxon>Pucciniomycetes</taxon>
        <taxon>Pucciniales</taxon>
        <taxon>Phakopsoraceae</taxon>
        <taxon>Phakopsora</taxon>
    </lineage>
</organism>
<dbReference type="PROSITE" id="PS00170">
    <property type="entry name" value="CSA_PPIASE_1"/>
    <property type="match status" value="1"/>
</dbReference>
<dbReference type="GO" id="GO:0005737">
    <property type="term" value="C:cytoplasm"/>
    <property type="evidence" value="ECO:0007669"/>
    <property type="project" value="TreeGrafter"/>
</dbReference>
<keyword evidence="4 6" id="KW-0413">Isomerase</keyword>
<evidence type="ECO:0000256" key="1">
    <source>
        <dbReference type="ARBA" id="ARBA00000971"/>
    </source>
</evidence>
<dbReference type="PROSITE" id="PS50072">
    <property type="entry name" value="CSA_PPIASE_2"/>
    <property type="match status" value="1"/>
</dbReference>
<comment type="caution">
    <text evidence="6">The sequence shown here is derived from an EMBL/GenBank/DDBJ whole genome shotgun (WGS) entry which is preliminary data.</text>
</comment>
<evidence type="ECO:0000256" key="2">
    <source>
        <dbReference type="ARBA" id="ARBA00013194"/>
    </source>
</evidence>
<comment type="catalytic activity">
    <reaction evidence="1">
        <text>[protein]-peptidylproline (omega=180) = [protein]-peptidylproline (omega=0)</text>
        <dbReference type="Rhea" id="RHEA:16237"/>
        <dbReference type="Rhea" id="RHEA-COMP:10747"/>
        <dbReference type="Rhea" id="RHEA-COMP:10748"/>
        <dbReference type="ChEBI" id="CHEBI:83833"/>
        <dbReference type="ChEBI" id="CHEBI:83834"/>
        <dbReference type="EC" id="5.2.1.8"/>
    </reaction>
</comment>
<evidence type="ECO:0000313" key="7">
    <source>
        <dbReference type="Proteomes" id="UP001153365"/>
    </source>
</evidence>
<protein>
    <recommendedName>
        <fullName evidence="2">peptidylprolyl isomerase</fullName>
        <ecNumber evidence="2">5.2.1.8</ecNumber>
    </recommendedName>
</protein>
<evidence type="ECO:0000259" key="5">
    <source>
        <dbReference type="PROSITE" id="PS50072"/>
    </source>
</evidence>
<dbReference type="SUPFAM" id="SSF48452">
    <property type="entry name" value="TPR-like"/>
    <property type="match status" value="1"/>
</dbReference>
<dbReference type="EMBL" id="CALTRL010002846">
    <property type="protein sequence ID" value="CAH7676924.1"/>
    <property type="molecule type" value="Genomic_DNA"/>
</dbReference>
<sequence length="414" mass="46065">MIPTPAELLFKPQDSNHIRPKVFFDISINSNPVGKIVFELFDDVVPKTAENFRALCTGEKGISEKSGKPLCYKGSSFHRVIKSFMCQGGDFTAGNGTGGESIYGEKFEDENFILKHQKPFLLSMANAGPGTNGSQFFITTVHTPHLDDKHVVFGRVIAGRSIVRMIEDTPTKNGDQPTEEVIISDCGMAPDDYLADGKRTVDEWGDGWEDHPSDDDEKIEYIETCVRIASKLKEIATDAFKKGDFVTSGKKYSKAIKYLDTHSVLPIGTLEEEVEQYMKLRISLLLNCSLACIKAANQQNGPSQHAKPLAREAIKYCTRVLTMHQPEDVPLEKGKAGLLGCYKELSNEERAKAHYRRALAKAIVKENEESLADLIEANKLVPSDPAIRKELESMKQLIGSKRQKERAAFSKMFA</sequence>